<accession>C7H7A6</accession>
<feature type="chain" id="PRO_5002978476" evidence="2">
    <location>
        <begin position="33"/>
        <end position="667"/>
    </location>
</feature>
<gene>
    <name evidence="3" type="ORF">FAEPRAA2165_02190</name>
</gene>
<feature type="region of interest" description="Disordered" evidence="1">
    <location>
        <begin position="169"/>
        <end position="205"/>
    </location>
</feature>
<dbReference type="HOGENOM" id="CLU_411474_0_0_9"/>
<feature type="compositionally biased region" description="Polar residues" evidence="1">
    <location>
        <begin position="546"/>
        <end position="559"/>
    </location>
</feature>
<feature type="compositionally biased region" description="Gly residues" evidence="1">
    <location>
        <begin position="180"/>
        <end position="189"/>
    </location>
</feature>
<feature type="compositionally biased region" description="Basic and acidic residues" evidence="1">
    <location>
        <begin position="531"/>
        <end position="545"/>
    </location>
</feature>
<feature type="region of interest" description="Disordered" evidence="1">
    <location>
        <begin position="393"/>
        <end position="417"/>
    </location>
</feature>
<dbReference type="EMBL" id="ACOP02000057">
    <property type="protein sequence ID" value="EEU96213.1"/>
    <property type="molecule type" value="Genomic_DNA"/>
</dbReference>
<dbReference type="Pfam" id="PF18889">
    <property type="entry name" value="Beta_helix_3"/>
    <property type="match status" value="3"/>
</dbReference>
<proteinExistence type="predicted"/>
<dbReference type="STRING" id="411483.FAEPRAA2165_02190"/>
<dbReference type="eggNOG" id="COG5492">
    <property type="taxonomic scope" value="Bacteria"/>
</dbReference>
<evidence type="ECO:0000256" key="2">
    <source>
        <dbReference type="SAM" id="SignalP"/>
    </source>
</evidence>
<organism evidence="3 4">
    <name type="scientific">Faecalibacterium duncaniae (strain DSM 17677 / JCM 31915 / A2-165)</name>
    <name type="common">Faecalibacterium prausnitzii</name>
    <dbReference type="NCBI Taxonomy" id="411483"/>
    <lineage>
        <taxon>Bacteria</taxon>
        <taxon>Bacillati</taxon>
        <taxon>Bacillota</taxon>
        <taxon>Clostridia</taxon>
        <taxon>Eubacteriales</taxon>
        <taxon>Oscillospiraceae</taxon>
        <taxon>Faecalibacterium</taxon>
    </lineage>
</organism>
<feature type="region of interest" description="Disordered" evidence="1">
    <location>
        <begin position="523"/>
        <end position="568"/>
    </location>
</feature>
<protein>
    <submittedName>
        <fullName evidence="3">Uncharacterized protein</fullName>
    </submittedName>
</protein>
<feature type="signal peptide" evidence="2">
    <location>
        <begin position="1"/>
        <end position="32"/>
    </location>
</feature>
<name>C7H7A6_FAED2</name>
<reference evidence="3" key="1">
    <citation type="submission" date="2009-08" db="EMBL/GenBank/DDBJ databases">
        <authorList>
            <person name="Weinstock G."/>
            <person name="Sodergren E."/>
            <person name="Clifton S."/>
            <person name="Fulton L."/>
            <person name="Fulton B."/>
            <person name="Courtney L."/>
            <person name="Fronick C."/>
            <person name="Harrison M."/>
            <person name="Strong C."/>
            <person name="Farmer C."/>
            <person name="Delahaunty K."/>
            <person name="Markovic C."/>
            <person name="Hall O."/>
            <person name="Minx P."/>
            <person name="Tomlinson C."/>
            <person name="Mitreva M."/>
            <person name="Nelson J."/>
            <person name="Hou S."/>
            <person name="Wollam A."/>
            <person name="Pepin K.H."/>
            <person name="Johnson M."/>
            <person name="Bhonagiri V."/>
            <person name="Nash W.E."/>
            <person name="Warren W."/>
            <person name="Chinwalla A."/>
            <person name="Mardis E.R."/>
            <person name="Wilson R.K."/>
        </authorList>
    </citation>
    <scope>NUCLEOTIDE SEQUENCE [LARGE SCALE GENOMIC DNA]</scope>
    <source>
        <strain evidence="3">A2-165</strain>
    </source>
</reference>
<keyword evidence="2" id="KW-0732">Signal</keyword>
<evidence type="ECO:0000256" key="1">
    <source>
        <dbReference type="SAM" id="MobiDB-lite"/>
    </source>
</evidence>
<evidence type="ECO:0000313" key="3">
    <source>
        <dbReference type="EMBL" id="EEU96213.1"/>
    </source>
</evidence>
<sequence length="667" mass="68042">MVIMKCKKLALRVLSTAAVLSIVSSIAAPAFADVYDLTKGDISVGFKNNQQTVTQTDGDGRYVSDDKGEIKDRLDNDVVITTKDAETDEVKTTDNTVTVKSDKGQTAKVTLEDVNIKSSEKAAMTVTGNGSVQLELNGKNTLDSSDADGHAGLEKNAVEGKGSLYIKDDDKDGGSLTATGGEGGAGIGGSAKTSDGKENNGVTTSSDWGNNIVINGGTIDATGGKGAAGIGSGVNASGEQYNFWTSEEFVTITGGNVTATGGEGGAGIGGAEGKNGLGLYFRDGTIKATGTGGGAGIGGGSGAGANMVELGQSGAGETDMTITAVGSAGAAGIGGGKGGRLQSFASYSGTTTATGGEGGAGIGSGEEGQGSELYLCGGTFLAYGGEGANNLGNGKNKKSESVIHYTDPNNRSDPDNVTIDSEEVGEWNVENKTLEVKYKKGNKVVSRVNYAGKWTVTREATCTEEGKGTYTATYDSVDGTQKTVTNEVGSPALGHAFGEWVPDGAGHKTRTCTRCNEKEKAVDENYVAPKPGEEPAEKPDEKPSDTDNTPSEGSTPETDSTAEETVSYAPLRVVGAPAYEQTVKDGRVLIAVPAQSASLTGSLHALKELKAKGAEVLVFRTQLCESTVSIDTLLAQGAETTIFTLTHTKEAASLTVGGADHTDLLNK</sequence>
<evidence type="ECO:0000313" key="4">
    <source>
        <dbReference type="Proteomes" id="UP000004619"/>
    </source>
</evidence>
<comment type="caution">
    <text evidence="3">The sequence shown here is derived from an EMBL/GenBank/DDBJ whole genome shotgun (WGS) entry which is preliminary data.</text>
</comment>
<dbReference type="Proteomes" id="UP000004619">
    <property type="component" value="Unassembled WGS sequence"/>
</dbReference>
<dbReference type="AlphaFoldDB" id="C7H7A6"/>
<keyword evidence="4" id="KW-1185">Reference proteome</keyword>
<dbReference type="PATRIC" id="fig|411483.3.peg.1948"/>